<evidence type="ECO:0000313" key="6">
    <source>
        <dbReference type="EMBL" id="EHK39612.1"/>
    </source>
</evidence>
<comment type="caution">
    <text evidence="6">The sequence shown here is derived from an EMBL/GenBank/DDBJ whole genome shotgun (WGS) entry which is preliminary data.</text>
</comment>
<dbReference type="Gene3D" id="6.10.110.10">
    <property type="match status" value="1"/>
</dbReference>
<reference evidence="6 7" key="1">
    <citation type="journal article" date="2011" name="Genome Biol.">
        <title>Comparative genome sequence analysis underscores mycoparasitism as the ancestral life style of Trichoderma.</title>
        <authorList>
            <person name="Kubicek C.P."/>
            <person name="Herrera-Estrella A."/>
            <person name="Seidl-Seiboth V."/>
            <person name="Martinez D.A."/>
            <person name="Druzhinina I.S."/>
            <person name="Thon M."/>
            <person name="Zeilinger S."/>
            <person name="Casas-Flores S."/>
            <person name="Horwitz B.A."/>
            <person name="Mukherjee P.K."/>
            <person name="Mukherjee M."/>
            <person name="Kredics L."/>
            <person name="Alcaraz L.D."/>
            <person name="Aerts A."/>
            <person name="Antal Z."/>
            <person name="Atanasova L."/>
            <person name="Cervantes-Badillo M.G."/>
            <person name="Challacombe J."/>
            <person name="Chertkov O."/>
            <person name="McCluskey K."/>
            <person name="Coulpier F."/>
            <person name="Deshpande N."/>
            <person name="von Doehren H."/>
            <person name="Ebbole D.J."/>
            <person name="Esquivel-Naranjo E.U."/>
            <person name="Fekete E."/>
            <person name="Flipphi M."/>
            <person name="Glaser F."/>
            <person name="Gomez-Rodriguez E.Y."/>
            <person name="Gruber S."/>
            <person name="Han C."/>
            <person name="Henrissat B."/>
            <person name="Hermosa R."/>
            <person name="Hernandez-Onate M."/>
            <person name="Karaffa L."/>
            <person name="Kosti I."/>
            <person name="Le Crom S."/>
            <person name="Lindquist E."/>
            <person name="Lucas S."/>
            <person name="Luebeck M."/>
            <person name="Luebeck P.S."/>
            <person name="Margeot A."/>
            <person name="Metz B."/>
            <person name="Misra M."/>
            <person name="Nevalainen H."/>
            <person name="Omann M."/>
            <person name="Packer N."/>
            <person name="Perrone G."/>
            <person name="Uresti-Rivera E.E."/>
            <person name="Salamov A."/>
            <person name="Schmoll M."/>
            <person name="Seiboth B."/>
            <person name="Shapiro H."/>
            <person name="Sukno S."/>
            <person name="Tamayo-Ramos J.A."/>
            <person name="Tisch D."/>
            <person name="Wiest A."/>
            <person name="Wilkinson H.H."/>
            <person name="Zhang M."/>
            <person name="Coutinho P.M."/>
            <person name="Kenerley C.M."/>
            <person name="Monte E."/>
            <person name="Baker S.E."/>
            <person name="Grigoriev I.V."/>
        </authorList>
    </citation>
    <scope>NUCLEOTIDE SEQUENCE [LARGE SCALE GENOMIC DNA]</scope>
    <source>
        <strain evidence="7">ATCC 20476 / IMI 206040</strain>
    </source>
</reference>
<keyword evidence="5" id="KW-0472">Membrane</keyword>
<keyword evidence="7" id="KW-1185">Reference proteome</keyword>
<protein>
    <submittedName>
        <fullName evidence="6">Uncharacterized protein</fullName>
    </submittedName>
</protein>
<dbReference type="GeneID" id="25780561"/>
<evidence type="ECO:0000256" key="1">
    <source>
        <dbReference type="ARBA" id="ARBA00004141"/>
    </source>
</evidence>
<dbReference type="InterPro" id="IPR009311">
    <property type="entry name" value="IFI6/IFI27-like"/>
</dbReference>
<proteinExistence type="inferred from homology"/>
<dbReference type="InterPro" id="IPR038213">
    <property type="entry name" value="IFI6/IFI27-like_sf"/>
</dbReference>
<evidence type="ECO:0000313" key="7">
    <source>
        <dbReference type="Proteomes" id="UP000005426"/>
    </source>
</evidence>
<dbReference type="HOGENOM" id="CLU_155366_1_1_1"/>
<keyword evidence="3" id="KW-0812">Transmembrane</keyword>
<dbReference type="Pfam" id="PF06140">
    <property type="entry name" value="Ifi-6-16"/>
    <property type="match status" value="1"/>
</dbReference>
<evidence type="ECO:0000256" key="2">
    <source>
        <dbReference type="ARBA" id="ARBA00007262"/>
    </source>
</evidence>
<accession>G9PB63</accession>
<name>G9PB63_HYPAI</name>
<evidence type="ECO:0000256" key="5">
    <source>
        <dbReference type="ARBA" id="ARBA00023136"/>
    </source>
</evidence>
<dbReference type="KEGG" id="tatv:25780561"/>
<dbReference type="Proteomes" id="UP000005426">
    <property type="component" value="Unassembled WGS sequence"/>
</dbReference>
<comment type="subcellular location">
    <subcellularLocation>
        <location evidence="1">Membrane</location>
        <topology evidence="1">Multi-pass membrane protein</topology>
    </subcellularLocation>
</comment>
<dbReference type="OMA" id="WFQKRNT"/>
<sequence length="95" mass="9028">MMVAPRIITAPVMGVARVLGFTPRGIAAKSVASGAQSAAGNVAARGAFATVQSAAAGGYGTGVLASIVRVTGGAVAGAGLGISLGVAIDILRHVV</sequence>
<evidence type="ECO:0000256" key="4">
    <source>
        <dbReference type="ARBA" id="ARBA00022989"/>
    </source>
</evidence>
<comment type="similarity">
    <text evidence="2">Belongs to the IFI6/IFI27 family.</text>
</comment>
<gene>
    <name evidence="6" type="ORF">TRIATDRAFT_296634</name>
</gene>
<dbReference type="GO" id="GO:0016020">
    <property type="term" value="C:membrane"/>
    <property type="evidence" value="ECO:0007669"/>
    <property type="project" value="UniProtKB-SubCell"/>
</dbReference>
<dbReference type="EMBL" id="ABDG02000029">
    <property type="protein sequence ID" value="EHK39612.1"/>
    <property type="molecule type" value="Genomic_DNA"/>
</dbReference>
<organism evidence="6 7">
    <name type="scientific">Hypocrea atroviridis (strain ATCC 20476 / IMI 206040)</name>
    <name type="common">Trichoderma atroviride</name>
    <dbReference type="NCBI Taxonomy" id="452589"/>
    <lineage>
        <taxon>Eukaryota</taxon>
        <taxon>Fungi</taxon>
        <taxon>Dikarya</taxon>
        <taxon>Ascomycota</taxon>
        <taxon>Pezizomycotina</taxon>
        <taxon>Sordariomycetes</taxon>
        <taxon>Hypocreomycetidae</taxon>
        <taxon>Hypocreales</taxon>
        <taxon>Hypocreaceae</taxon>
        <taxon>Trichoderma</taxon>
    </lineage>
</organism>
<evidence type="ECO:0000256" key="3">
    <source>
        <dbReference type="ARBA" id="ARBA00022692"/>
    </source>
</evidence>
<keyword evidence="4" id="KW-1133">Transmembrane helix</keyword>
<dbReference type="AlphaFoldDB" id="G9PB63"/>